<dbReference type="AlphaFoldDB" id="A0A895YB73"/>
<dbReference type="Proteomes" id="UP000662857">
    <property type="component" value="Chromosome"/>
</dbReference>
<protein>
    <submittedName>
        <fullName evidence="1">Uncharacterized protein</fullName>
    </submittedName>
</protein>
<accession>A0A895YB73</accession>
<gene>
    <name evidence="1" type="ORF">JQS43_12670</name>
</gene>
<organism evidence="1 2">
    <name type="scientific">Natronosporangium hydrolyticum</name>
    <dbReference type="NCBI Taxonomy" id="2811111"/>
    <lineage>
        <taxon>Bacteria</taxon>
        <taxon>Bacillati</taxon>
        <taxon>Actinomycetota</taxon>
        <taxon>Actinomycetes</taxon>
        <taxon>Micromonosporales</taxon>
        <taxon>Micromonosporaceae</taxon>
        <taxon>Natronosporangium</taxon>
    </lineage>
</organism>
<evidence type="ECO:0000313" key="2">
    <source>
        <dbReference type="Proteomes" id="UP000662857"/>
    </source>
</evidence>
<dbReference type="RefSeq" id="WP_239674615.1">
    <property type="nucleotide sequence ID" value="NZ_CP070499.1"/>
</dbReference>
<dbReference type="KEGG" id="nhy:JQS43_12670"/>
<name>A0A895YB73_9ACTN</name>
<proteinExistence type="predicted"/>
<evidence type="ECO:0000313" key="1">
    <source>
        <dbReference type="EMBL" id="QSB12579.1"/>
    </source>
</evidence>
<reference evidence="1" key="1">
    <citation type="submission" date="2021-02" db="EMBL/GenBank/DDBJ databases">
        <title>Natrosporangium hydrolyticum gen. nov., sp. nov, a haloalkaliphilic actinobacterium from a soda solonchak soil.</title>
        <authorList>
            <person name="Sorokin D.Y."/>
            <person name="Khijniak T.V."/>
            <person name="Zakharycheva A.P."/>
            <person name="Boueva O.V."/>
            <person name="Ariskina E.V."/>
            <person name="Hahnke R.L."/>
            <person name="Bunk B."/>
            <person name="Sproer C."/>
            <person name="Schumann P."/>
            <person name="Evtushenko L.I."/>
            <person name="Kublanov I.V."/>
        </authorList>
    </citation>
    <scope>NUCLEOTIDE SEQUENCE</scope>
    <source>
        <strain evidence="1">DSM 106523</strain>
    </source>
</reference>
<sequence length="75" mass="8434">MADRDFTMSLPADLVTRMQAGEVEQVTDYLVDVVRHQVRREAILDYLATCQAAGHPEVTDADLREFRKLVGEEAA</sequence>
<dbReference type="EMBL" id="CP070499">
    <property type="protein sequence ID" value="QSB12579.1"/>
    <property type="molecule type" value="Genomic_DNA"/>
</dbReference>
<keyword evidence="2" id="KW-1185">Reference proteome</keyword>